<dbReference type="CDD" id="cd03244">
    <property type="entry name" value="ABCC_MRP_domain2"/>
    <property type="match status" value="1"/>
</dbReference>
<dbReference type="SUPFAM" id="SSF90123">
    <property type="entry name" value="ABC transporter transmembrane region"/>
    <property type="match status" value="2"/>
</dbReference>
<evidence type="ECO:0000256" key="8">
    <source>
        <dbReference type="SAM" id="MobiDB-lite"/>
    </source>
</evidence>
<dbReference type="Pfam" id="PF00664">
    <property type="entry name" value="ABC_membrane"/>
    <property type="match status" value="2"/>
</dbReference>
<feature type="domain" description="ABC transporter" evidence="10">
    <location>
        <begin position="1420"/>
        <end position="1681"/>
    </location>
</feature>
<keyword evidence="5" id="KW-0067">ATP-binding</keyword>
<evidence type="ECO:0000259" key="10">
    <source>
        <dbReference type="PROSITE" id="PS50893"/>
    </source>
</evidence>
<dbReference type="InterPro" id="IPR003439">
    <property type="entry name" value="ABC_transporter-like_ATP-bd"/>
</dbReference>
<evidence type="ECO:0000256" key="2">
    <source>
        <dbReference type="ARBA" id="ARBA00022448"/>
    </source>
</evidence>
<sequence>MVIPINLGCSAPFFTWSDNCTRSYFESFPTLVFVVFLLFRSLPWPENGPLRDFSNAVKSPFTLFLSLNEAEAILNPELAAKDVQATKVRAPIWCTATLATLALGEAVSWLTIGSYNVIASNGTVDYRVLTPYINAAAWLFAVIIPIFEPQVTVPYKLFIFYVLQLIAGVFQFGSIWYDHDIFGIPLRTVDVVGGSLNLFVVLTLLIIVLRMPLSVPTNDEIAEKIVRLLSLISGSKGAHGLIETCQGTEVSPEDYAPLWKWITFEWILPLIRKGTHETLNEPDIWNLSPTMQSKAVYEKFISLKRRTLLRRIFASNSLDLILDFTLTVSSVVFNYAQPYFLNLLEGAQRFFRGILESLEQQNNPEARSRAYIYAFLSFLATLLQGEADLQHLWYGRRATTRIRSSLMAAIYAKALVRKDFSGIIDKKQGEENSGESGSQSHSRSPSAASASERQPLLNGDSKKGGKTKKKEEDPKNTSGADVGKIVNLMSGDANRLAMTVSGAYYIYSAPFELVIASVFLYQLLGVSAFAGFACLIVATPLNSFLAKRRIRIFKGVLAARDKRMGLVNELLSAVKLVKFYAWENRWMDRVLDARKFELKWLVKSRTNQVFFSLLWSSVPIFVSVVSFLAYVLTGHELSIPVAFTSIALFNMLRCAQLYLRAPLNVIPTWIVQILQTKVSLDRIAVYLDEDEVSDEMSALKHGPVDPSLPDDDRLGILNGSFKWNEVAEEEKEKEKEKTGMKGRILNLFKKRKSTPSDSETDPGDSVSVTGQRPEDRKFELRDINIVFPEGKLTLVTGPTASGKSALLMALLGEMTMLPGNGKILLPKHRSRPDQYGNKGISYAAQTPYLQHQSIRENILFGTPYDEERYEQILESCALKPDLKIFEDGDLTEVGSRGISLSGGQKARVALARAVYAHSQCVLLDDPLSAVDSHTALSLYENLLKGPLLANRTVVLVSHNVELVLPGADYLVRLLDGRIDAQGTPDDLRKEGLLDILTKDSHADSQNKLHDAKDEAAVEEAGKPANDDSKRPRQLVKDEARETGGVKWQIYKTYLKASGYHTWVLLAFGIVLYEILGVAEKLWIKQWGEGYDAPTAMHYFMSNGDGDWDFSSPPAMRFFNALRNTTQPQIMSTTAINLPSATTHPLFYVGIYAAISFGSTIVYIGSVIVQYNGALRGSRIIFKDLLVAVVRATMRWHDSTPTGRILNRFSKDVETIDTSLGFSLQAVNSSMATLFASVFTVIVFSPPFILPAIIIGYTYYRLGIGYLNTGRDLRRMESNSRSPIFSNFSELLIGIVTVRAFSSERRFLDNLHLKVDATTKMWYSFWMTNRWLLLHFDFLGGLAVLFTTLLALLGAIGSGYAGVTITSAMAFTSSKPVFTGLFSSVERVVEYLELPQEPPLAIENSRPPAFWPSGSDNEALIAVKDLVVSYGAELPPVLHGVSFTLKAGERVGLLGRTGSGKSTLAMSLLRFTDPTSGTIHIDGIDITKIGLHDLRSRLTFVAQDAVLFSGTVRENIDPFNDYSDAECLDVLSRVHLITDSRQTSRLSSRAPSIHEVDQDETIAASSTVSATAAMDEKIIITLDTKVSTGGSNFSQGQRQLLTMARALLRQSSIIILDEATSSIDFATDAKIQKTIRDEFAHRLRTIIDYDRLIVLDNGRIVEFDTPYNLIQKENGGKACISTVVYGCSKIVLVFRGMCMHSGSFKELEDAATAAEAKRNGKELDARTLGGNIILFGSGPETSSNNLEKTAKILSKALVIGATSVGLKNIWTARFVSVTAFQKIDAKAIPVQMAGADQEKHLGGEHGFLPYFIQRSYLFKPKHFN</sequence>
<dbReference type="GO" id="GO:0140359">
    <property type="term" value="F:ABC-type transporter activity"/>
    <property type="evidence" value="ECO:0007669"/>
    <property type="project" value="InterPro"/>
</dbReference>
<feature type="transmembrane region" description="Helical" evidence="9">
    <location>
        <begin position="1233"/>
        <end position="1259"/>
    </location>
</feature>
<dbReference type="GO" id="GO:0016020">
    <property type="term" value="C:membrane"/>
    <property type="evidence" value="ECO:0007669"/>
    <property type="project" value="UniProtKB-SubCell"/>
</dbReference>
<feature type="compositionally biased region" description="Low complexity" evidence="8">
    <location>
        <begin position="434"/>
        <end position="455"/>
    </location>
</feature>
<feature type="transmembrane region" description="Helical" evidence="9">
    <location>
        <begin position="90"/>
        <end position="112"/>
    </location>
</feature>
<reference evidence="12" key="1">
    <citation type="submission" date="2021-10" db="EMBL/GenBank/DDBJ databases">
        <title>De novo Genome Assembly of Clathrus columnatus (Basidiomycota, Fungi) Using Illumina and Nanopore Sequence Data.</title>
        <authorList>
            <person name="Ogiso-Tanaka E."/>
            <person name="Itagaki H."/>
            <person name="Hosoya T."/>
            <person name="Hosaka K."/>
        </authorList>
    </citation>
    <scope>NUCLEOTIDE SEQUENCE</scope>
    <source>
        <strain evidence="12">MO-923</strain>
    </source>
</reference>
<feature type="transmembrane region" description="Helical" evidence="9">
    <location>
        <begin position="504"/>
        <end position="521"/>
    </location>
</feature>
<feature type="transmembrane region" description="Helical" evidence="9">
    <location>
        <begin position="609"/>
        <end position="631"/>
    </location>
</feature>
<dbReference type="PROSITE" id="PS00211">
    <property type="entry name" value="ABC_TRANSPORTER_1"/>
    <property type="match status" value="2"/>
</dbReference>
<keyword evidence="2" id="KW-0813">Transport</keyword>
<dbReference type="PANTHER" id="PTHR24223">
    <property type="entry name" value="ATP-BINDING CASSETTE SUB-FAMILY C"/>
    <property type="match status" value="1"/>
</dbReference>
<feature type="transmembrane region" description="Helical" evidence="9">
    <location>
        <begin position="1059"/>
        <end position="1078"/>
    </location>
</feature>
<feature type="transmembrane region" description="Helical" evidence="9">
    <location>
        <begin position="158"/>
        <end position="177"/>
    </location>
</feature>
<feature type="transmembrane region" description="Helical" evidence="9">
    <location>
        <begin position="189"/>
        <end position="209"/>
    </location>
</feature>
<evidence type="ECO:0000259" key="11">
    <source>
        <dbReference type="PROSITE" id="PS50929"/>
    </source>
</evidence>
<evidence type="ECO:0000256" key="1">
    <source>
        <dbReference type="ARBA" id="ARBA00004370"/>
    </source>
</evidence>
<dbReference type="InterPro" id="IPR027417">
    <property type="entry name" value="P-loop_NTPase"/>
</dbReference>
<accession>A0AAV5A9U6</accession>
<comment type="subcellular location">
    <subcellularLocation>
        <location evidence="1">Membrane</location>
    </subcellularLocation>
</comment>
<dbReference type="SUPFAM" id="SSF52540">
    <property type="entry name" value="P-loop containing nucleoside triphosphate hydrolases"/>
    <property type="match status" value="2"/>
</dbReference>
<dbReference type="CDD" id="cd18596">
    <property type="entry name" value="ABC_6TM_VMR1_D1_like"/>
    <property type="match status" value="1"/>
</dbReference>
<name>A0AAV5A9U6_9AGAM</name>
<feature type="domain" description="ABC transmembrane type-1" evidence="11">
    <location>
        <begin position="1132"/>
        <end position="1393"/>
    </location>
</feature>
<comment type="caution">
    <text evidence="12">The sequence shown here is derived from an EMBL/GenBank/DDBJ whole genome shotgun (WGS) entry which is preliminary data.</text>
</comment>
<feature type="region of interest" description="Disordered" evidence="8">
    <location>
        <begin position="1017"/>
        <end position="1037"/>
    </location>
</feature>
<dbReference type="PANTHER" id="PTHR24223:SF415">
    <property type="entry name" value="FI20190P1"/>
    <property type="match status" value="1"/>
</dbReference>
<keyword evidence="13" id="KW-1185">Reference proteome</keyword>
<feature type="transmembrane region" description="Helical" evidence="9">
    <location>
        <begin position="132"/>
        <end position="151"/>
    </location>
</feature>
<feature type="domain" description="ABC transmembrane type-1" evidence="11">
    <location>
        <begin position="482"/>
        <end position="652"/>
    </location>
</feature>
<dbReference type="PROSITE" id="PS50893">
    <property type="entry name" value="ABC_TRANSPORTER_2"/>
    <property type="match status" value="2"/>
</dbReference>
<keyword evidence="3 9" id="KW-0812">Transmembrane</keyword>
<feature type="region of interest" description="Disordered" evidence="8">
    <location>
        <begin position="748"/>
        <end position="774"/>
    </location>
</feature>
<evidence type="ECO:0000313" key="12">
    <source>
        <dbReference type="EMBL" id="GJJ10347.1"/>
    </source>
</evidence>
<dbReference type="InterPro" id="IPR017871">
    <property type="entry name" value="ABC_transporter-like_CS"/>
</dbReference>
<organism evidence="12 13">
    <name type="scientific">Clathrus columnatus</name>
    <dbReference type="NCBI Taxonomy" id="1419009"/>
    <lineage>
        <taxon>Eukaryota</taxon>
        <taxon>Fungi</taxon>
        <taxon>Dikarya</taxon>
        <taxon>Basidiomycota</taxon>
        <taxon>Agaricomycotina</taxon>
        <taxon>Agaricomycetes</taxon>
        <taxon>Phallomycetidae</taxon>
        <taxon>Phallales</taxon>
        <taxon>Clathraceae</taxon>
        <taxon>Clathrus</taxon>
    </lineage>
</organism>
<dbReference type="CDD" id="cd03250">
    <property type="entry name" value="ABCC_MRP_domain1"/>
    <property type="match status" value="1"/>
</dbReference>
<protein>
    <submittedName>
        <fullName evidence="12">Uncharacterized protein</fullName>
    </submittedName>
</protein>
<feature type="region of interest" description="Disordered" evidence="8">
    <location>
        <begin position="427"/>
        <end position="478"/>
    </location>
</feature>
<dbReference type="InterPro" id="IPR036640">
    <property type="entry name" value="ABC1_TM_sf"/>
</dbReference>
<dbReference type="EMBL" id="BPWL01000005">
    <property type="protein sequence ID" value="GJJ10347.1"/>
    <property type="molecule type" value="Genomic_DNA"/>
</dbReference>
<dbReference type="Gene3D" id="3.40.50.300">
    <property type="entry name" value="P-loop containing nucleotide triphosphate hydrolases"/>
    <property type="match status" value="2"/>
</dbReference>
<dbReference type="InterPro" id="IPR011527">
    <property type="entry name" value="ABC1_TM_dom"/>
</dbReference>
<dbReference type="CDD" id="cd18604">
    <property type="entry name" value="ABC_6TM_VMR1_D2_like"/>
    <property type="match status" value="1"/>
</dbReference>
<evidence type="ECO:0000256" key="9">
    <source>
        <dbReference type="SAM" id="Phobius"/>
    </source>
</evidence>
<keyword evidence="6 9" id="KW-1133">Transmembrane helix</keyword>
<feature type="transmembrane region" description="Helical" evidence="9">
    <location>
        <begin position="1145"/>
        <end position="1168"/>
    </location>
</feature>
<dbReference type="Pfam" id="PF00005">
    <property type="entry name" value="ABC_tran"/>
    <property type="match status" value="2"/>
</dbReference>
<evidence type="ECO:0000313" key="13">
    <source>
        <dbReference type="Proteomes" id="UP001050691"/>
    </source>
</evidence>
<dbReference type="Proteomes" id="UP001050691">
    <property type="component" value="Unassembled WGS sequence"/>
</dbReference>
<feature type="transmembrane region" description="Helical" evidence="9">
    <location>
        <begin position="1330"/>
        <end position="1355"/>
    </location>
</feature>
<keyword evidence="7 9" id="KW-0472">Membrane</keyword>
<evidence type="ECO:0000256" key="7">
    <source>
        <dbReference type="ARBA" id="ARBA00023136"/>
    </source>
</evidence>
<proteinExistence type="predicted"/>
<dbReference type="PROSITE" id="PS50929">
    <property type="entry name" value="ABC_TM1F"/>
    <property type="match status" value="2"/>
</dbReference>
<evidence type="ECO:0000256" key="5">
    <source>
        <dbReference type="ARBA" id="ARBA00022840"/>
    </source>
</evidence>
<keyword evidence="4" id="KW-0547">Nucleotide-binding</keyword>
<feature type="transmembrane region" description="Helical" evidence="9">
    <location>
        <begin position="527"/>
        <end position="545"/>
    </location>
</feature>
<evidence type="ECO:0000256" key="4">
    <source>
        <dbReference type="ARBA" id="ARBA00022741"/>
    </source>
</evidence>
<evidence type="ECO:0000256" key="3">
    <source>
        <dbReference type="ARBA" id="ARBA00022692"/>
    </source>
</evidence>
<dbReference type="GO" id="GO:0005524">
    <property type="term" value="F:ATP binding"/>
    <property type="evidence" value="ECO:0007669"/>
    <property type="project" value="UniProtKB-KW"/>
</dbReference>
<dbReference type="Gene3D" id="1.20.1560.10">
    <property type="entry name" value="ABC transporter type 1, transmembrane domain"/>
    <property type="match status" value="2"/>
</dbReference>
<feature type="domain" description="ABC transporter" evidence="10">
    <location>
        <begin position="742"/>
        <end position="1000"/>
    </location>
</feature>
<dbReference type="InterPro" id="IPR003593">
    <property type="entry name" value="AAA+_ATPase"/>
</dbReference>
<dbReference type="GO" id="GO:0016887">
    <property type="term" value="F:ATP hydrolysis activity"/>
    <property type="evidence" value="ECO:0007669"/>
    <property type="project" value="InterPro"/>
</dbReference>
<gene>
    <name evidence="12" type="ORF">Clacol_004573</name>
</gene>
<dbReference type="SMART" id="SM00382">
    <property type="entry name" value="AAA"/>
    <property type="match status" value="2"/>
</dbReference>
<dbReference type="InterPro" id="IPR050173">
    <property type="entry name" value="ABC_transporter_C-like"/>
</dbReference>
<evidence type="ECO:0000256" key="6">
    <source>
        <dbReference type="ARBA" id="ARBA00022989"/>
    </source>
</evidence>